<dbReference type="EMBL" id="FR872580">
    <property type="protein sequence ID" value="CCB85661.1"/>
    <property type="molecule type" value="Genomic_DNA"/>
</dbReference>
<evidence type="ECO:0000313" key="1">
    <source>
        <dbReference type="EMBL" id="CCB85661.1"/>
    </source>
</evidence>
<dbReference type="AlphaFoldDB" id="F8KXT1"/>
<gene>
    <name evidence="1" type="ordered locus">PUV_07110</name>
</gene>
<evidence type="ECO:0000313" key="2">
    <source>
        <dbReference type="Proteomes" id="UP000000495"/>
    </source>
</evidence>
<name>F8KXT1_PARAV</name>
<dbReference type="HOGENOM" id="CLU_3202982_0_0_0"/>
<proteinExistence type="predicted"/>
<organism evidence="1 2">
    <name type="scientific">Parachlamydia acanthamoebae (strain UV7)</name>
    <dbReference type="NCBI Taxonomy" id="765952"/>
    <lineage>
        <taxon>Bacteria</taxon>
        <taxon>Pseudomonadati</taxon>
        <taxon>Chlamydiota</taxon>
        <taxon>Chlamydiia</taxon>
        <taxon>Parachlamydiales</taxon>
        <taxon>Parachlamydiaceae</taxon>
        <taxon>Parachlamydia</taxon>
    </lineage>
</organism>
<keyword evidence="2" id="KW-1185">Reference proteome</keyword>
<dbReference type="Proteomes" id="UP000000495">
    <property type="component" value="Chromosome"/>
</dbReference>
<reference key="1">
    <citation type="journal article" date="2011" name="Mol. Biol. Evol.">
        <title>Unity in variety -- the pan-genome of the Chlamydiae.</title>
        <authorList>
            <person name="Collingro A."/>
            <person name="Tischler P."/>
            <person name="Weinmaier T."/>
            <person name="Penz T."/>
            <person name="Heinz E."/>
            <person name="Brunham R.C."/>
            <person name="Read T.D."/>
            <person name="Bavoil P.M."/>
            <person name="Sachse K."/>
            <person name="Kahane S."/>
            <person name="Friedman M.G."/>
            <person name="Rattei T."/>
            <person name="Myers G.S.A."/>
            <person name="Horn M."/>
        </authorList>
    </citation>
    <scope>NUCLEOTIDE SEQUENCE</scope>
    <source>
        <strain>UV7</strain>
    </source>
</reference>
<accession>F8KXT1</accession>
<dbReference type="KEGG" id="puv:PUV_07110"/>
<sequence length="45" mass="4922">MTAQTARVAAANAGKGKGNAFRKSVFLNRLHRILRASWSKPADRP</sequence>
<reference evidence="1 2" key="2">
    <citation type="journal article" date="2011" name="Mol. Biol. Evol.">
        <title>Unity in variety--the pan-genome of the Chlamydiae.</title>
        <authorList>
            <person name="Collingro A."/>
            <person name="Tischler P."/>
            <person name="Weinmaier T."/>
            <person name="Penz T."/>
            <person name="Heinz E."/>
            <person name="Brunham R.C."/>
            <person name="Read T.D."/>
            <person name="Bavoil P.M."/>
            <person name="Sachse K."/>
            <person name="Kahane S."/>
            <person name="Friedman M.G."/>
            <person name="Rattei T."/>
            <person name="Myers G.S."/>
            <person name="Horn M."/>
        </authorList>
    </citation>
    <scope>NUCLEOTIDE SEQUENCE [LARGE SCALE GENOMIC DNA]</scope>
    <source>
        <strain evidence="2">UV7</strain>
    </source>
</reference>
<protein>
    <submittedName>
        <fullName evidence="1">Uncharacterized protein</fullName>
    </submittedName>
</protein>